<reference evidence="12" key="1">
    <citation type="journal article" date="2020" name="mSystems">
        <title>Genome- and Community-Level Interaction Insights into Carbon Utilization and Element Cycling Functions of Hydrothermarchaeota in Hydrothermal Sediment.</title>
        <authorList>
            <person name="Zhou Z."/>
            <person name="Liu Y."/>
            <person name="Xu W."/>
            <person name="Pan J."/>
            <person name="Luo Z.H."/>
            <person name="Li M."/>
        </authorList>
    </citation>
    <scope>NUCLEOTIDE SEQUENCE [LARGE SCALE GENOMIC DNA]</scope>
    <source>
        <strain evidence="12">SpSt-897</strain>
    </source>
</reference>
<evidence type="ECO:0000256" key="6">
    <source>
        <dbReference type="ARBA" id="ARBA00023277"/>
    </source>
</evidence>
<evidence type="ECO:0000256" key="9">
    <source>
        <dbReference type="PIRSR" id="PIRSR000808-3"/>
    </source>
</evidence>
<dbReference type="SUPFAM" id="SSF54197">
    <property type="entry name" value="HIT-like"/>
    <property type="match status" value="2"/>
</dbReference>
<dbReference type="NCBIfam" id="TIGR00209">
    <property type="entry name" value="galT_1"/>
    <property type="match status" value="1"/>
</dbReference>
<keyword evidence="3 12" id="KW-0548">Nucleotidyltransferase</keyword>
<feature type="binding site" evidence="9">
    <location>
        <position position="163"/>
    </location>
    <ligand>
        <name>Zn(2+)</name>
        <dbReference type="ChEBI" id="CHEBI:29105"/>
    </ligand>
</feature>
<dbReference type="InterPro" id="IPR001937">
    <property type="entry name" value="GalP_UDPtransf1"/>
</dbReference>
<proteinExistence type="inferred from homology"/>
<accession>A0A7C3V0F5</accession>
<dbReference type="Gene3D" id="3.30.428.10">
    <property type="entry name" value="HIT-like"/>
    <property type="match status" value="2"/>
</dbReference>
<evidence type="ECO:0000256" key="8">
    <source>
        <dbReference type="PIRSR" id="PIRSR000808-1"/>
    </source>
</evidence>
<dbReference type="EC" id="2.7.7.12" evidence="7"/>
<comment type="caution">
    <text evidence="12">The sequence shown here is derived from an EMBL/GenBank/DDBJ whole genome shotgun (WGS) entry which is preliminary data.</text>
</comment>
<feature type="domain" description="Galactose-1-phosphate uridyl transferase N-terminal" evidence="10">
    <location>
        <begin position="3"/>
        <end position="175"/>
    </location>
</feature>
<evidence type="ECO:0000259" key="11">
    <source>
        <dbReference type="Pfam" id="PF02744"/>
    </source>
</evidence>
<evidence type="ECO:0000259" key="10">
    <source>
        <dbReference type="Pfam" id="PF01087"/>
    </source>
</evidence>
<dbReference type="Pfam" id="PF02744">
    <property type="entry name" value="GalP_UDP_tr_C"/>
    <property type="match status" value="1"/>
</dbReference>
<feature type="domain" description="Galactose-1-phosphate uridyl transferase C-terminal" evidence="11">
    <location>
        <begin position="189"/>
        <end position="297"/>
    </location>
</feature>
<evidence type="ECO:0000256" key="3">
    <source>
        <dbReference type="ARBA" id="ARBA00022695"/>
    </source>
</evidence>
<dbReference type="GO" id="GO:0006012">
    <property type="term" value="P:galactose metabolic process"/>
    <property type="evidence" value="ECO:0007669"/>
    <property type="project" value="UniProtKB-UniRule"/>
</dbReference>
<dbReference type="UniPathway" id="UPA00214"/>
<dbReference type="Pfam" id="PF01087">
    <property type="entry name" value="GalP_UDP_transf"/>
    <property type="match status" value="1"/>
</dbReference>
<dbReference type="PANTHER" id="PTHR42763:SF1">
    <property type="entry name" value="UDP-GLUCOSE--HEXOSE-1-PHOSPHATE URIDYLYLTRANSFERASE"/>
    <property type="match status" value="1"/>
</dbReference>
<dbReference type="EMBL" id="DTMF01000325">
    <property type="protein sequence ID" value="HGF35383.1"/>
    <property type="molecule type" value="Genomic_DNA"/>
</dbReference>
<dbReference type="PIRSF" id="PIRSF000808">
    <property type="entry name" value="GalT"/>
    <property type="match status" value="1"/>
</dbReference>
<comment type="cofactor">
    <cofactor evidence="9">
        <name>Zn(2+)</name>
        <dbReference type="ChEBI" id="CHEBI:29105"/>
    </cofactor>
    <text evidence="9">Binds 1 zinc ion per subunit.</text>
</comment>
<gene>
    <name evidence="12" type="primary">galT</name>
    <name evidence="12" type="ORF">ENW96_13560</name>
</gene>
<feature type="active site" description="Tele-UMP-histidine intermediate" evidence="8">
    <location>
        <position position="165"/>
    </location>
</feature>
<dbReference type="GO" id="GO:0008108">
    <property type="term" value="F:UDP-glucose:hexose-1-phosphate uridylyltransferase activity"/>
    <property type="evidence" value="ECO:0007669"/>
    <property type="project" value="UniProtKB-UniRule"/>
</dbReference>
<dbReference type="InterPro" id="IPR053177">
    <property type="entry name" value="ADP-glucose_phosphorylase"/>
</dbReference>
<keyword evidence="4 9" id="KW-0479">Metal-binding</keyword>
<organism evidence="12">
    <name type="scientific">Desulfobacca acetoxidans</name>
    <dbReference type="NCBI Taxonomy" id="60893"/>
    <lineage>
        <taxon>Bacteria</taxon>
        <taxon>Pseudomonadati</taxon>
        <taxon>Thermodesulfobacteriota</taxon>
        <taxon>Desulfobaccia</taxon>
        <taxon>Desulfobaccales</taxon>
        <taxon>Desulfobaccaceae</taxon>
        <taxon>Desulfobacca</taxon>
    </lineage>
</organism>
<evidence type="ECO:0000256" key="4">
    <source>
        <dbReference type="ARBA" id="ARBA00022723"/>
    </source>
</evidence>
<dbReference type="InterPro" id="IPR005849">
    <property type="entry name" value="GalP_Utransf_N"/>
</dbReference>
<protein>
    <recommendedName>
        <fullName evidence="7">Galactose-1-phosphate uridylyltransferase</fullName>
        <ecNumber evidence="7">2.7.7.12</ecNumber>
    </recommendedName>
</protein>
<dbReference type="GO" id="GO:0008270">
    <property type="term" value="F:zinc ion binding"/>
    <property type="evidence" value="ECO:0007669"/>
    <property type="project" value="InterPro"/>
</dbReference>
<sequence>MPELRKDPIIGRWVIIATERGKRPHDFVIEEEIVKGGFCPFCPGNEHTTPPEIFAYRKPGTAPNTPGWSLRVVHNKFPALIPEGDLNREGEGMFDKMAGIGTHEVIIENPDHHTTLSTISINGFVEVLNAYRERIRSLAEDPRFKYVLIFKNWGRAAGASLEHSHSQLIGLPIVPELVMEELNGGKFYYNWKERCVFCDMIRQELQQKQRLVLENQEFVAICPFAPRSPFEVWILPKMHYSSYIHMPEKSNRLLAEIFSETLKRLEKSLGKAPYNFILHIAPIREPELPYYHWHFEIMPKLTLMAGFEWGSGFYINPTPPEDAAQYLREVEL</sequence>
<name>A0A7C3V0F5_9BACT</name>
<feature type="binding site" evidence="9">
    <location>
        <position position="39"/>
    </location>
    <ligand>
        <name>Zn(2+)</name>
        <dbReference type="ChEBI" id="CHEBI:29105"/>
    </ligand>
</feature>
<comment type="similarity">
    <text evidence="1">Belongs to the galactose-1-phosphate uridylyltransferase type 1 family.</text>
</comment>
<feature type="binding site" evidence="9">
    <location>
        <position position="112"/>
    </location>
    <ligand>
        <name>Zn(2+)</name>
        <dbReference type="ChEBI" id="CHEBI:29105"/>
    </ligand>
</feature>
<feature type="binding site" evidence="9">
    <location>
        <position position="42"/>
    </location>
    <ligand>
        <name>Zn(2+)</name>
        <dbReference type="ChEBI" id="CHEBI:29105"/>
    </ligand>
</feature>
<dbReference type="AlphaFoldDB" id="A0A7C3V0F5"/>
<dbReference type="InterPro" id="IPR036265">
    <property type="entry name" value="HIT-like_sf"/>
</dbReference>
<evidence type="ECO:0000256" key="1">
    <source>
        <dbReference type="ARBA" id="ARBA00010951"/>
    </source>
</evidence>
<evidence type="ECO:0000256" key="2">
    <source>
        <dbReference type="ARBA" id="ARBA00022679"/>
    </source>
</evidence>
<keyword evidence="6" id="KW-0119">Carbohydrate metabolism</keyword>
<evidence type="ECO:0000256" key="5">
    <source>
        <dbReference type="ARBA" id="ARBA00022833"/>
    </source>
</evidence>
<dbReference type="PANTHER" id="PTHR42763">
    <property type="entry name" value="ADP-GLUCOSE PHOSPHORYLASE"/>
    <property type="match status" value="1"/>
</dbReference>
<evidence type="ECO:0000256" key="7">
    <source>
        <dbReference type="NCBIfam" id="TIGR00209"/>
    </source>
</evidence>
<evidence type="ECO:0000313" key="12">
    <source>
        <dbReference type="EMBL" id="HGF35383.1"/>
    </source>
</evidence>
<keyword evidence="2 12" id="KW-0808">Transferase</keyword>
<dbReference type="InterPro" id="IPR005850">
    <property type="entry name" value="GalP_Utransf_C"/>
</dbReference>
<keyword evidence="5 9" id="KW-0862">Zinc</keyword>